<gene>
    <name evidence="2" type="ORF">HMPREF3195_01113</name>
</gene>
<keyword evidence="1" id="KW-1133">Transmembrane helix</keyword>
<accession>A0A135YRK9</accession>
<evidence type="ECO:0000313" key="2">
    <source>
        <dbReference type="EMBL" id="KXI12052.1"/>
    </source>
</evidence>
<dbReference type="EMBL" id="LSQZ01000060">
    <property type="protein sequence ID" value="KXI12052.1"/>
    <property type="molecule type" value="Genomic_DNA"/>
</dbReference>
<evidence type="ECO:0000313" key="3">
    <source>
        <dbReference type="Proteomes" id="UP000070326"/>
    </source>
</evidence>
<name>A0A135YRK9_9FIRM</name>
<evidence type="ECO:0000256" key="1">
    <source>
        <dbReference type="SAM" id="Phobius"/>
    </source>
</evidence>
<dbReference type="STRING" id="1261.HMPREF3195_01113"/>
<dbReference type="PATRIC" id="fig|1261.3.peg.84"/>
<feature type="transmembrane region" description="Helical" evidence="1">
    <location>
        <begin position="250"/>
        <end position="272"/>
    </location>
</feature>
<keyword evidence="1" id="KW-0472">Membrane</keyword>
<dbReference type="PROSITE" id="PS51257">
    <property type="entry name" value="PROKAR_LIPOPROTEIN"/>
    <property type="match status" value="1"/>
</dbReference>
<keyword evidence="1" id="KW-0812">Transmembrane</keyword>
<feature type="transmembrane region" description="Helical" evidence="1">
    <location>
        <begin position="124"/>
        <end position="145"/>
    </location>
</feature>
<reference evidence="2 3" key="1">
    <citation type="submission" date="2016-02" db="EMBL/GenBank/DDBJ databases">
        <authorList>
            <person name="Wen L."/>
            <person name="He K."/>
            <person name="Yang H."/>
        </authorList>
    </citation>
    <scope>NUCLEOTIDE SEQUENCE [LARGE SCALE GENOMIC DNA]</scope>
    <source>
        <strain evidence="2 3">MJR8628A</strain>
    </source>
</reference>
<sequence length="278" mass="30708">MFNLVKMDRYRFVKGMWLKLAVAVIIYALFACLMQQMTINQGAGASIGTATSPEDTGFAIALDNGSETYLEKGMDLNRHITENGLGGGTVLLAVVSIIMFSSADNKKGFRKNIAGAVSSREHIALAKFISTGMITLAFLTMYYVFDFAIGKIILGDWLRLGDVSTLIYNFVVQYLLLTAFSIFAVAITMLVNSAYVGLLVTVLLSLGMSRSIYTGINYAITKFVGVKGFNIGLYSLESWLVGDNKVYDHLLFVTILAIVWILVWSFITTRVFSKRDVR</sequence>
<dbReference type="Proteomes" id="UP000070326">
    <property type="component" value="Unassembled WGS sequence"/>
</dbReference>
<proteinExistence type="predicted"/>
<feature type="transmembrane region" description="Helical" evidence="1">
    <location>
        <begin position="165"/>
        <end position="187"/>
    </location>
</feature>
<dbReference type="RefSeq" id="WP_002842875.1">
    <property type="nucleotide sequence ID" value="NZ_CAMPYD010000003.1"/>
</dbReference>
<protein>
    <submittedName>
        <fullName evidence="2">Uncharacterized protein</fullName>
    </submittedName>
</protein>
<feature type="transmembrane region" description="Helical" evidence="1">
    <location>
        <begin position="194"/>
        <end position="213"/>
    </location>
</feature>
<organism evidence="2 3">
    <name type="scientific">Peptostreptococcus anaerobius</name>
    <dbReference type="NCBI Taxonomy" id="1261"/>
    <lineage>
        <taxon>Bacteria</taxon>
        <taxon>Bacillati</taxon>
        <taxon>Bacillota</taxon>
        <taxon>Clostridia</taxon>
        <taxon>Peptostreptococcales</taxon>
        <taxon>Peptostreptococcaceae</taxon>
        <taxon>Peptostreptococcus</taxon>
    </lineage>
</organism>
<feature type="transmembrane region" description="Helical" evidence="1">
    <location>
        <begin position="84"/>
        <end position="103"/>
    </location>
</feature>
<dbReference type="AlphaFoldDB" id="A0A135YRK9"/>
<dbReference type="GeneID" id="79842138"/>
<comment type="caution">
    <text evidence="2">The sequence shown here is derived from an EMBL/GenBank/DDBJ whole genome shotgun (WGS) entry which is preliminary data.</text>
</comment>
<dbReference type="eggNOG" id="ENOG502Z8XC">
    <property type="taxonomic scope" value="Bacteria"/>
</dbReference>